<evidence type="ECO:0000313" key="4">
    <source>
        <dbReference type="Proteomes" id="UP000239340"/>
    </source>
</evidence>
<dbReference type="GO" id="GO:0046583">
    <property type="term" value="F:monoatomic cation efflux transmembrane transporter activity"/>
    <property type="evidence" value="ECO:0007669"/>
    <property type="project" value="TreeGrafter"/>
</dbReference>
<feature type="domain" description="Urease accessory protein UreH-like transmembrane" evidence="2">
    <location>
        <begin position="12"/>
        <end position="141"/>
    </location>
</feature>
<dbReference type="GO" id="GO:0015099">
    <property type="term" value="F:nickel cation transmembrane transporter activity"/>
    <property type="evidence" value="ECO:0007669"/>
    <property type="project" value="TreeGrafter"/>
</dbReference>
<dbReference type="GO" id="GO:0010045">
    <property type="term" value="P:response to nickel cation"/>
    <property type="evidence" value="ECO:0007669"/>
    <property type="project" value="TreeGrafter"/>
</dbReference>
<proteinExistence type="predicted"/>
<protein>
    <submittedName>
        <fullName evidence="3">High-affinity nickel/cobalt transporter domain-containing protein</fullName>
    </submittedName>
</protein>
<name>A0A2L0HAP7_RHIFR</name>
<sequence>MTRGLTVSIALSVTHVTMAVLIALFSLPLVSVMLGSAGSAPLLEDVSRGLLGAIGAWMLWSALFRRPHFHGEGESVAVGFMAGLIPCPLTLFVMTFAMSRGVPEAGIMFAIVMMTGVALTLSSVALATVFFRTRLERLLATRHNLLARAPKTVEAVAGVILVAVALHEIFIR</sequence>
<feature type="transmembrane region" description="Helical" evidence="1">
    <location>
        <begin position="76"/>
        <end position="99"/>
    </location>
</feature>
<evidence type="ECO:0000259" key="2">
    <source>
        <dbReference type="Pfam" id="PF13386"/>
    </source>
</evidence>
<reference evidence="3 4" key="1">
    <citation type="submission" date="2017-10" db="EMBL/GenBank/DDBJ databases">
        <title>Analysis of the genome sequences of Rhizobium populations associated to common bean (phaseolus vulgaris).</title>
        <authorList>
            <person name="Bustos P."/>
            <person name="Santamaria R.I."/>
            <person name="Miranda-Sanchez F."/>
            <person name="Perez-Carrascal O."/>
            <person name="Juarez S."/>
            <person name="Lozano L."/>
            <person name="Martinez-Flores I."/>
            <person name="Vinuesa P."/>
            <person name="Martinez-Romero E."/>
            <person name="Cevallos M.A."/>
            <person name="Romero D."/>
            <person name="Davila G."/>
            <person name="Gonzalez V."/>
        </authorList>
    </citation>
    <scope>NUCLEOTIDE SEQUENCE [LARGE SCALE GENOMIC DNA]</scope>
    <source>
        <strain evidence="3 4">NXT3</strain>
        <plasmid evidence="4">Plasmid psfrenxt3a</plasmid>
    </source>
</reference>
<organism evidence="3 4">
    <name type="scientific">Rhizobium fredii</name>
    <name type="common">Sinorhizobium fredii</name>
    <dbReference type="NCBI Taxonomy" id="380"/>
    <lineage>
        <taxon>Bacteria</taxon>
        <taxon>Pseudomonadati</taxon>
        <taxon>Pseudomonadota</taxon>
        <taxon>Alphaproteobacteria</taxon>
        <taxon>Hyphomicrobiales</taxon>
        <taxon>Rhizobiaceae</taxon>
        <taxon>Sinorhizobium/Ensifer group</taxon>
        <taxon>Sinorhizobium</taxon>
    </lineage>
</organism>
<dbReference type="GO" id="GO:0006824">
    <property type="term" value="P:cobalt ion transport"/>
    <property type="evidence" value="ECO:0007669"/>
    <property type="project" value="UniProtKB-KW"/>
</dbReference>
<feature type="transmembrane region" description="Helical" evidence="1">
    <location>
        <begin position="7"/>
        <end position="34"/>
    </location>
</feature>
<dbReference type="PANTHER" id="PTHR40659:SF1">
    <property type="entry name" value="NICKEL_COBALT EFFLUX SYSTEM RCNA"/>
    <property type="match status" value="1"/>
</dbReference>
<feature type="transmembrane region" description="Helical" evidence="1">
    <location>
        <begin position="105"/>
        <end position="131"/>
    </location>
</feature>
<dbReference type="InterPro" id="IPR039447">
    <property type="entry name" value="UreH-like_TM_dom"/>
</dbReference>
<dbReference type="InterPro" id="IPR051224">
    <property type="entry name" value="NiCoT_RcnA"/>
</dbReference>
<dbReference type="Proteomes" id="UP000239340">
    <property type="component" value="Plasmid pSfreNXT3a"/>
</dbReference>
<feature type="transmembrane region" description="Helical" evidence="1">
    <location>
        <begin position="46"/>
        <end position="64"/>
    </location>
</feature>
<keyword evidence="1" id="KW-1133">Transmembrane helix</keyword>
<dbReference type="GO" id="GO:0032025">
    <property type="term" value="P:response to cobalt ion"/>
    <property type="evidence" value="ECO:0007669"/>
    <property type="project" value="TreeGrafter"/>
</dbReference>
<feature type="transmembrane region" description="Helical" evidence="1">
    <location>
        <begin position="152"/>
        <end position="171"/>
    </location>
</feature>
<keyword evidence="1" id="KW-0472">Membrane</keyword>
<evidence type="ECO:0000313" key="3">
    <source>
        <dbReference type="EMBL" id="AUX78487.1"/>
    </source>
</evidence>
<dbReference type="AlphaFoldDB" id="A0A2L0HAP7"/>
<keyword evidence="3" id="KW-0614">Plasmid</keyword>
<accession>A0A2L0HAP7</accession>
<keyword evidence="1" id="KW-0812">Transmembrane</keyword>
<dbReference type="PANTHER" id="PTHR40659">
    <property type="entry name" value="NICKEL/COBALT EFFLUX SYSTEM RCNA"/>
    <property type="match status" value="1"/>
</dbReference>
<evidence type="ECO:0000256" key="1">
    <source>
        <dbReference type="SAM" id="Phobius"/>
    </source>
</evidence>
<gene>
    <name evidence="3" type="ORF">NXT3_PA00196</name>
</gene>
<dbReference type="GO" id="GO:0005886">
    <property type="term" value="C:plasma membrane"/>
    <property type="evidence" value="ECO:0007669"/>
    <property type="project" value="UniProtKB-SubCell"/>
</dbReference>
<geneLocation type="plasmid" evidence="4">
    <name>psfrenxt3a</name>
</geneLocation>
<dbReference type="Pfam" id="PF13386">
    <property type="entry name" value="DsbD_2"/>
    <property type="match status" value="1"/>
</dbReference>
<dbReference type="EMBL" id="CP024308">
    <property type="protein sequence ID" value="AUX78487.1"/>
    <property type="molecule type" value="Genomic_DNA"/>
</dbReference>